<keyword evidence="4" id="KW-0808">Transferase</keyword>
<dbReference type="EMBL" id="JAUGZK010000013">
    <property type="protein sequence ID" value="MEE2025463.1"/>
    <property type="molecule type" value="Genomic_DNA"/>
</dbReference>
<evidence type="ECO:0000256" key="1">
    <source>
        <dbReference type="SAM" id="Coils"/>
    </source>
</evidence>
<dbReference type="Pfam" id="PF04375">
    <property type="entry name" value="HemX"/>
    <property type="match status" value="1"/>
</dbReference>
<dbReference type="GO" id="GO:0004851">
    <property type="term" value="F:uroporphyrin-III C-methyltransferase activity"/>
    <property type="evidence" value="ECO:0007669"/>
    <property type="project" value="UniProtKB-EC"/>
</dbReference>
<protein>
    <submittedName>
        <fullName evidence="4">Uroporphyrinogen-III C-methyltransferase</fullName>
        <ecNumber evidence="4">2.1.1.107</ecNumber>
    </submittedName>
</protein>
<evidence type="ECO:0000256" key="3">
    <source>
        <dbReference type="SAM" id="Phobius"/>
    </source>
</evidence>
<sequence length="396" mass="45543">MSSEPSKASEADKVTEQPPANAAKATQSGDEMRYLSEADLHDPVVKTGRGIAWLALLVSLLLTGALVAAGYWLYPQWLQLTESQQRQQLVLERQLDDERTELQRSQQRLRDEQQDQLSQWQQQQRQQQDELRRQLQQQQTQFQQQLRFIEQRLEQQQGAAPSIWLLAEVDYLLRMASQKIWLELDVATSLQLLKSADSRLARLGEPALLTVREAIRQDEQALSRLRIPDPIEIQLSIRSLRELARQLPFKDQQQALSTPAEGTDSSWGERWQRLWQQGLKQLVQVRRSVAEDDFSLSREQQFLLRQRLQQQLVQAELAAMQQQSALLQASLREAADLVQRYFEASDAGTQQLSARLVELARLELHPGYIAPLQSLEALQRYQRTIQLLGEDAGDAL</sequence>
<dbReference type="PANTHER" id="PTHR38043">
    <property type="entry name" value="PROTEIN HEMX"/>
    <property type="match status" value="1"/>
</dbReference>
<gene>
    <name evidence="4" type="ORF">QWF21_14595</name>
</gene>
<keyword evidence="3" id="KW-0472">Membrane</keyword>
<organism evidence="4 5">
    <name type="scientific">Alkalimonas mucilaginosa</name>
    <dbReference type="NCBI Taxonomy" id="3057676"/>
    <lineage>
        <taxon>Bacteria</taxon>
        <taxon>Pseudomonadati</taxon>
        <taxon>Pseudomonadota</taxon>
        <taxon>Gammaproteobacteria</taxon>
        <taxon>Alkalimonas</taxon>
    </lineage>
</organism>
<dbReference type="PANTHER" id="PTHR38043:SF1">
    <property type="entry name" value="PROTEIN HEMX"/>
    <property type="match status" value="1"/>
</dbReference>
<accession>A0ABU7JKG4</accession>
<feature type="region of interest" description="Disordered" evidence="2">
    <location>
        <begin position="1"/>
        <end position="29"/>
    </location>
</feature>
<keyword evidence="5" id="KW-1185">Reference proteome</keyword>
<dbReference type="Proteomes" id="UP001339167">
    <property type="component" value="Unassembled WGS sequence"/>
</dbReference>
<evidence type="ECO:0000313" key="5">
    <source>
        <dbReference type="Proteomes" id="UP001339167"/>
    </source>
</evidence>
<proteinExistence type="predicted"/>
<reference evidence="4 5" key="1">
    <citation type="submission" date="2023-06" db="EMBL/GenBank/DDBJ databases">
        <title>Alkalimonas sp., MEB004 an alkaliphilic bacterium isolated from Lonar Lake, India.</title>
        <authorList>
            <person name="Joshi A."/>
            <person name="Thite S."/>
        </authorList>
    </citation>
    <scope>NUCLEOTIDE SEQUENCE [LARGE SCALE GENOMIC DNA]</scope>
    <source>
        <strain evidence="4 5">MEB004</strain>
    </source>
</reference>
<dbReference type="EC" id="2.1.1.107" evidence="4"/>
<feature type="coiled-coil region" evidence="1">
    <location>
        <begin position="88"/>
        <end position="152"/>
    </location>
</feature>
<evidence type="ECO:0000313" key="4">
    <source>
        <dbReference type="EMBL" id="MEE2025463.1"/>
    </source>
</evidence>
<keyword evidence="3" id="KW-0812">Transmembrane</keyword>
<feature type="transmembrane region" description="Helical" evidence="3">
    <location>
        <begin position="51"/>
        <end position="74"/>
    </location>
</feature>
<dbReference type="InterPro" id="IPR007470">
    <property type="entry name" value="HemX"/>
</dbReference>
<keyword evidence="4" id="KW-0489">Methyltransferase</keyword>
<dbReference type="GO" id="GO:0032259">
    <property type="term" value="P:methylation"/>
    <property type="evidence" value="ECO:0007669"/>
    <property type="project" value="UniProtKB-KW"/>
</dbReference>
<keyword evidence="3" id="KW-1133">Transmembrane helix</keyword>
<name>A0ABU7JKG4_9GAMM</name>
<comment type="caution">
    <text evidence="4">The sequence shown here is derived from an EMBL/GenBank/DDBJ whole genome shotgun (WGS) entry which is preliminary data.</text>
</comment>
<dbReference type="RefSeq" id="WP_330088778.1">
    <property type="nucleotide sequence ID" value="NZ_JAUGZK010000013.1"/>
</dbReference>
<evidence type="ECO:0000256" key="2">
    <source>
        <dbReference type="SAM" id="MobiDB-lite"/>
    </source>
</evidence>
<keyword evidence="1" id="KW-0175">Coiled coil</keyword>